<organism evidence="1 2">
    <name type="scientific">Bradyrhizobium denitrificans</name>
    <dbReference type="NCBI Taxonomy" id="2734912"/>
    <lineage>
        <taxon>Bacteria</taxon>
        <taxon>Pseudomonadati</taxon>
        <taxon>Pseudomonadota</taxon>
        <taxon>Alphaproteobacteria</taxon>
        <taxon>Hyphomicrobiales</taxon>
        <taxon>Nitrobacteraceae</taxon>
        <taxon>Bradyrhizobium</taxon>
    </lineage>
</organism>
<dbReference type="EMBL" id="JAFCLK010000008">
    <property type="protein sequence ID" value="MBR1136061.1"/>
    <property type="molecule type" value="Genomic_DNA"/>
</dbReference>
<comment type="caution">
    <text evidence="1">The sequence shown here is derived from an EMBL/GenBank/DDBJ whole genome shotgun (WGS) entry which is preliminary data.</text>
</comment>
<dbReference type="RefSeq" id="WP_012044012.1">
    <property type="nucleotide sequence ID" value="NZ_JABFDP010000009.1"/>
</dbReference>
<gene>
    <name evidence="1" type="ORF">JQ619_09810</name>
</gene>
<evidence type="ECO:0000313" key="2">
    <source>
        <dbReference type="Proteomes" id="UP001314635"/>
    </source>
</evidence>
<accession>A0ABS5G4H9</accession>
<sequence>MSEAEYELLLDAVRSAVAPEPEIDSMTRLFSMLRFPQAANDNQGAWPLIPFPDGWFAAC</sequence>
<reference evidence="2" key="1">
    <citation type="journal article" date="2021" name="ISME J.">
        <title>Evolutionary origin and ecological implication of a unique nif island in free-living Bradyrhizobium lineages.</title>
        <authorList>
            <person name="Tao J."/>
        </authorList>
    </citation>
    <scope>NUCLEOTIDE SEQUENCE [LARGE SCALE GENOMIC DNA]</scope>
    <source>
        <strain evidence="2">SZCCT0094</strain>
    </source>
</reference>
<dbReference type="Proteomes" id="UP001314635">
    <property type="component" value="Unassembled WGS sequence"/>
</dbReference>
<protein>
    <submittedName>
        <fullName evidence="1">Uncharacterized protein</fullName>
    </submittedName>
</protein>
<name>A0ABS5G4H9_9BRAD</name>
<keyword evidence="2" id="KW-1185">Reference proteome</keyword>
<proteinExistence type="predicted"/>
<evidence type="ECO:0000313" key="1">
    <source>
        <dbReference type="EMBL" id="MBR1136061.1"/>
    </source>
</evidence>